<dbReference type="PROSITE" id="PS51194">
    <property type="entry name" value="HELICASE_CTER"/>
    <property type="match status" value="1"/>
</dbReference>
<evidence type="ECO:0000313" key="6">
    <source>
        <dbReference type="Proteomes" id="UP000077763"/>
    </source>
</evidence>
<evidence type="ECO:0000256" key="2">
    <source>
        <dbReference type="ARBA" id="ARBA00022840"/>
    </source>
</evidence>
<dbReference type="InterPro" id="IPR027417">
    <property type="entry name" value="P-loop_NTPase"/>
</dbReference>
<keyword evidence="5" id="KW-0347">Helicase</keyword>
<sequence length="1767" mass="199138">MKNVFDFRDELIADYSAFSRSFTRIAATDIIEKIEAEYKDGRYWPEALIQINPNYKRQSTVQELAGQGILHKQCADIFQIGKQEKTPQPLHLYIHQLQAIAKAQSGQSYVVTTGTGSGKSLSFFIPVIDKILKEKALDSIARTRAIVIYPMNALANSQLEELNKFLEGYGSTEQPFTVARYTGQESKTEREAIAANPPDILLTNFMMLELILTRFEDTDRRVVEHCKGLNFLILDELHTYRGRQGADVALLVRRLRERLQANQLICIGTSATMSSTGSVSDQMQTVADVSSKLFGTAISPNDIIRETLERVTDSTKDVSSVKGQLSDYLANADFSWSTFDAFREDPLAIWIELNLGIELPLDGEPRRAKPISLSEASKRLAQDAGCSEEVAKAGLQKFLIAVQHEVETPQGRSPFAFKLHQFISGPGKVHATLESPSKRHITLDAQRFAPGRQSESVLLYPTHFCRECGQEYHPVWREEQGSVLYRSREIDDISSDDNDDIKFGFLCPANSTLQYQGQLEELPEIWLDLTKAQPQIKPGYRKVIPIATLVDAQGSEGRGEHYWFIPGKFRFCLNCGFVQEAHGKDINRLASLSGEGRSSATTMLTLSALRQLFEETELPEGLPDPRKLLGFTDNRQDAALQAGHFNDFVFLLTLRAGLLAGLQINSGLLNEENLADEVFKALGFNGTDAVTLSEYLRTPKLMGLARTEAQRTLRFILGYRLLRDLRRGWRFNNPNLDQLNLLVIQYRSLDEFCVDDSVFGQPGSILHSLSPDNRAAFCQLVFDEMRWALCLESRYLDAVEQDKAKTSAHQYLNERWVLAPDESLATSKYLILSKRPEYKGKPRADLVSAGPRSRIAKQIKRAQFWKDSPFAHQVSSWKEQEFVDVLESLLHAAANYGYVHKHTIDSSILGWRLNAAAMDWCMPLEVETNDSSKTNTFFRQLYLVMAEMLKLPSHPLFDFEAHEHTAQVDAARRQLLEQRFRFTDKDRQDWASDPSHEAPLERLPVMFCSPTMELGVDISALNTVYLRNVPPTPANYAQRSGRAGRSGQQALVITYCAAQSPHDQWFFHNSDKMVHGIVKPPTLDLANRDLVESHLHAVWLACCEVELDSSIAPLIDLEQDGKPIKQELLARFTNPDVLAKAKQSAQRVIDQLESEIKNSGWFHDGFVEQIINDSPKAFTAALDRWRNLFEATRKQMDMSDSIVKSHTASNSDRENARRRYGDAARQYSILLKSSNTQNSDFYTYRYLASQGFLPGYNFPRLPLMAWIPARGGATSNGKDDEGSMVSRPRFLALSEFGPRSLIYHEGRMYRVVRAKLNVGSSDHVSSNSTLGTVTALVCSQCGYGHLGDENGSAPLENRCENCDALLTESDWVNQLYRIETVETLPVERISINDEERQRQGFELQTTYRFLPGINGEQQKQLAKVIHHDETLCEITYSPAARIWRINRGWRRRKDKNQLGFYINPITGVWSKQDDPNQEDDGGNDEALLDKVPNQRIVPFVEDHRNVLILTPNPSPKPLCTEAIATLQSALKRGIEQTFQIEESELVVEPLPNGDNRLALLFYEAAEGGAGVLTRLISEPTSLAWVAKSALDLMHFDNVDQATDLDTLLQQERKNAAGESTCEAGCYQCLLSYFNQPDHENIDRRNHDTLKILLSLAHAKVIPAEPISNLEQMPTIESGLVEQWLAALLQAKLKQPDAVAVPINQGQATAAGQYKSQRLLVFVETIADDLKNQLQDKGWQVLDFSNPDQWPNLFTKYADLIGKQENIA</sequence>
<dbReference type="InterPro" id="IPR052511">
    <property type="entry name" value="ATP-dep_Helicase"/>
</dbReference>
<dbReference type="Pfam" id="PF00271">
    <property type="entry name" value="Helicase_C"/>
    <property type="match status" value="1"/>
</dbReference>
<dbReference type="GO" id="GO:0016887">
    <property type="term" value="F:ATP hydrolysis activity"/>
    <property type="evidence" value="ECO:0007669"/>
    <property type="project" value="TreeGrafter"/>
</dbReference>
<evidence type="ECO:0000259" key="3">
    <source>
        <dbReference type="PROSITE" id="PS51192"/>
    </source>
</evidence>
<dbReference type="GO" id="GO:0005524">
    <property type="term" value="F:ATP binding"/>
    <property type="evidence" value="ECO:0007669"/>
    <property type="project" value="UniProtKB-KW"/>
</dbReference>
<dbReference type="RefSeq" id="WP_064036866.1">
    <property type="nucleotide sequence ID" value="NZ_LUUH01000054.1"/>
</dbReference>
<dbReference type="InterPro" id="IPR018973">
    <property type="entry name" value="MZB"/>
</dbReference>
<dbReference type="Pfam" id="PF09369">
    <property type="entry name" value="MZB"/>
    <property type="match status" value="1"/>
</dbReference>
<dbReference type="GO" id="GO:0003677">
    <property type="term" value="F:DNA binding"/>
    <property type="evidence" value="ECO:0007669"/>
    <property type="project" value="TreeGrafter"/>
</dbReference>
<dbReference type="GO" id="GO:0004386">
    <property type="term" value="F:helicase activity"/>
    <property type="evidence" value="ECO:0007669"/>
    <property type="project" value="UniProtKB-KW"/>
</dbReference>
<dbReference type="SMART" id="SM00490">
    <property type="entry name" value="HELICc"/>
    <property type="match status" value="1"/>
</dbReference>
<dbReference type="PANTHER" id="PTHR47962:SF5">
    <property type="entry name" value="ATP-DEPENDENT HELICASE LHR-RELATED"/>
    <property type="match status" value="1"/>
</dbReference>
<organism evidence="5 6">
    <name type="scientific">Methylomonas methanica</name>
    <dbReference type="NCBI Taxonomy" id="421"/>
    <lineage>
        <taxon>Bacteria</taxon>
        <taxon>Pseudomonadati</taxon>
        <taxon>Pseudomonadota</taxon>
        <taxon>Gammaproteobacteria</taxon>
        <taxon>Methylococcales</taxon>
        <taxon>Methylococcaceae</taxon>
        <taxon>Methylomonas</taxon>
    </lineage>
</organism>
<dbReference type="Gene3D" id="3.40.50.300">
    <property type="entry name" value="P-loop containing nucleotide triphosphate hydrolases"/>
    <property type="match status" value="2"/>
</dbReference>
<name>A0A177MEF6_METMH</name>
<dbReference type="PROSITE" id="PS51192">
    <property type="entry name" value="HELICASE_ATP_BIND_1"/>
    <property type="match status" value="1"/>
</dbReference>
<accession>A0A177MEF6</accession>
<dbReference type="InterPro" id="IPR014001">
    <property type="entry name" value="Helicase_ATP-bd"/>
</dbReference>
<dbReference type="InterPro" id="IPR011545">
    <property type="entry name" value="DEAD/DEAH_box_helicase_dom"/>
</dbReference>
<dbReference type="Pfam" id="PF00270">
    <property type="entry name" value="DEAD"/>
    <property type="match status" value="1"/>
</dbReference>
<comment type="caution">
    <text evidence="5">The sequence shown here is derived from an EMBL/GenBank/DDBJ whole genome shotgun (WGS) entry which is preliminary data.</text>
</comment>
<keyword evidence="1" id="KW-0547">Nucleotide-binding</keyword>
<reference evidence="5 6" key="1">
    <citation type="submission" date="2016-03" db="EMBL/GenBank/DDBJ databases">
        <authorList>
            <person name="Ploux O."/>
        </authorList>
    </citation>
    <scope>NUCLEOTIDE SEQUENCE [LARGE SCALE GENOMIC DNA]</scope>
    <source>
        <strain evidence="5 6">R-45371</strain>
    </source>
</reference>
<feature type="domain" description="Helicase C-terminal" evidence="4">
    <location>
        <begin position="877"/>
        <end position="1091"/>
    </location>
</feature>
<protein>
    <submittedName>
        <fullName evidence="5">DEAD/DEAH box helicase</fullName>
    </submittedName>
</protein>
<evidence type="ECO:0000256" key="1">
    <source>
        <dbReference type="ARBA" id="ARBA00022741"/>
    </source>
</evidence>
<dbReference type="InterPro" id="IPR001650">
    <property type="entry name" value="Helicase_C-like"/>
</dbReference>
<keyword evidence="2" id="KW-0067">ATP-binding</keyword>
<feature type="domain" description="Helicase ATP-binding" evidence="3">
    <location>
        <begin position="100"/>
        <end position="291"/>
    </location>
</feature>
<gene>
    <name evidence="5" type="ORF">A1353_14300</name>
</gene>
<keyword evidence="5" id="KW-0378">Hydrolase</keyword>
<proteinExistence type="predicted"/>
<evidence type="ECO:0000313" key="5">
    <source>
        <dbReference type="EMBL" id="OAI03715.1"/>
    </source>
</evidence>
<dbReference type="Proteomes" id="UP000077763">
    <property type="component" value="Unassembled WGS sequence"/>
</dbReference>
<dbReference type="PANTHER" id="PTHR47962">
    <property type="entry name" value="ATP-DEPENDENT HELICASE LHR-RELATED-RELATED"/>
    <property type="match status" value="1"/>
</dbReference>
<dbReference type="SMART" id="SM00487">
    <property type="entry name" value="DEXDc"/>
    <property type="match status" value="1"/>
</dbReference>
<dbReference type="SUPFAM" id="SSF52540">
    <property type="entry name" value="P-loop containing nucleoside triphosphate hydrolases"/>
    <property type="match status" value="2"/>
</dbReference>
<dbReference type="EMBL" id="LUUH01000054">
    <property type="protein sequence ID" value="OAI03715.1"/>
    <property type="molecule type" value="Genomic_DNA"/>
</dbReference>
<evidence type="ECO:0000259" key="4">
    <source>
        <dbReference type="PROSITE" id="PS51194"/>
    </source>
</evidence>